<feature type="transmembrane region" description="Helical" evidence="2">
    <location>
        <begin position="529"/>
        <end position="549"/>
    </location>
</feature>
<evidence type="ECO:0000256" key="2">
    <source>
        <dbReference type="SAM" id="Phobius"/>
    </source>
</evidence>
<dbReference type="EMBL" id="NXNG01000001">
    <property type="protein sequence ID" value="PWT27989.1"/>
    <property type="molecule type" value="Genomic_DNA"/>
</dbReference>
<feature type="transmembrane region" description="Helical" evidence="2">
    <location>
        <begin position="436"/>
        <end position="455"/>
    </location>
</feature>
<feature type="transmembrane region" description="Helical" evidence="2">
    <location>
        <begin position="353"/>
        <end position="372"/>
    </location>
</feature>
<evidence type="ECO:0000313" key="4">
    <source>
        <dbReference type="Proteomes" id="UP000245488"/>
    </source>
</evidence>
<keyword evidence="2" id="KW-1133">Transmembrane helix</keyword>
<reference evidence="3 4" key="1">
    <citation type="submission" date="2017-09" db="EMBL/GenBank/DDBJ databases">
        <title>High-quality draft genome sequence of Butyrivibrio fibrisolvens INBov1, isolated from cow rumen.</title>
        <authorList>
            <person name="Rodriguez Hernaez J."/>
            <person name="Rivarola M."/>
            <person name="Paniego N."/>
            <person name="Cravero S."/>
            <person name="Ceron Cucchi M."/>
            <person name="Martinez M.C."/>
        </authorList>
    </citation>
    <scope>NUCLEOTIDE SEQUENCE [LARGE SCALE GENOMIC DNA]</scope>
    <source>
        <strain evidence="3 4">INBov1</strain>
    </source>
</reference>
<feature type="transmembrane region" description="Helical" evidence="2">
    <location>
        <begin position="379"/>
        <end position="395"/>
    </location>
</feature>
<keyword evidence="1" id="KW-0175">Coiled coil</keyword>
<dbReference type="PANTHER" id="PTHR38434">
    <property type="entry name" value="BLL2549 PROTEIN"/>
    <property type="match status" value="1"/>
</dbReference>
<feature type="coiled-coil region" evidence="1">
    <location>
        <begin position="6"/>
        <end position="33"/>
    </location>
</feature>
<name>A0A317G3P1_BUTFI</name>
<feature type="transmembrane region" description="Helical" evidence="2">
    <location>
        <begin position="280"/>
        <end position="298"/>
    </location>
</feature>
<feature type="transmembrane region" description="Helical" evidence="2">
    <location>
        <begin position="610"/>
        <end position="627"/>
    </location>
</feature>
<feature type="transmembrane region" description="Helical" evidence="2">
    <location>
        <begin position="182"/>
        <end position="197"/>
    </location>
</feature>
<proteinExistence type="predicted"/>
<evidence type="ECO:0000256" key="1">
    <source>
        <dbReference type="SAM" id="Coils"/>
    </source>
</evidence>
<comment type="caution">
    <text evidence="3">The sequence shown here is derived from an EMBL/GenBank/DDBJ whole genome shotgun (WGS) entry which is preliminary data.</text>
</comment>
<dbReference type="Proteomes" id="UP000245488">
    <property type="component" value="Chromosome"/>
</dbReference>
<organism evidence="3 4">
    <name type="scientific">Butyrivibrio fibrisolvens</name>
    <dbReference type="NCBI Taxonomy" id="831"/>
    <lineage>
        <taxon>Bacteria</taxon>
        <taxon>Bacillati</taxon>
        <taxon>Bacillota</taxon>
        <taxon>Clostridia</taxon>
        <taxon>Lachnospirales</taxon>
        <taxon>Lachnospiraceae</taxon>
        <taxon>Butyrivibrio</taxon>
    </lineage>
</organism>
<feature type="transmembrane region" description="Helical" evidence="2">
    <location>
        <begin position="467"/>
        <end position="484"/>
    </location>
</feature>
<accession>A0A317G3P1</accession>
<feature type="transmembrane region" description="Helical" evidence="2">
    <location>
        <begin position="124"/>
        <end position="144"/>
    </location>
</feature>
<feature type="transmembrane region" description="Helical" evidence="2">
    <location>
        <begin position="204"/>
        <end position="222"/>
    </location>
</feature>
<feature type="transmembrane region" description="Helical" evidence="2">
    <location>
        <begin position="586"/>
        <end position="603"/>
    </location>
</feature>
<feature type="transmembrane region" description="Helical" evidence="2">
    <location>
        <begin position="496"/>
        <end position="513"/>
    </location>
</feature>
<protein>
    <recommendedName>
        <fullName evidence="5">DUF2339 domain-containing protein</fullName>
    </recommendedName>
</protein>
<dbReference type="PANTHER" id="PTHR38434:SF1">
    <property type="entry name" value="BLL2549 PROTEIN"/>
    <property type="match status" value="1"/>
</dbReference>
<feature type="transmembrane region" description="Helical" evidence="2">
    <location>
        <begin position="228"/>
        <end position="246"/>
    </location>
</feature>
<evidence type="ECO:0008006" key="5">
    <source>
        <dbReference type="Google" id="ProtNLM"/>
    </source>
</evidence>
<gene>
    <name evidence="3" type="ORF">CPT75_13175</name>
</gene>
<feature type="transmembrane region" description="Helical" evidence="2">
    <location>
        <begin position="319"/>
        <end position="341"/>
    </location>
</feature>
<keyword evidence="2" id="KW-0472">Membrane</keyword>
<dbReference type="AlphaFoldDB" id="A0A317G3P1"/>
<feature type="transmembrane region" description="Helical" evidence="2">
    <location>
        <begin position="153"/>
        <end position="176"/>
    </location>
</feature>
<feature type="transmembrane region" description="Helical" evidence="2">
    <location>
        <begin position="639"/>
        <end position="659"/>
    </location>
</feature>
<sequence length="672" mass="76366">MNENRIAILEEQVRNLTSEVNNLKDQMQYVQNKLSISNNKTVSDNANINMFTTPISSYANTSPNTTTNAPYEHRQTVPQHVIKTRTTDFENILGKRLMGIFACVLIFIAAILLASLILPNLNDTAKTILMFIASFSFLIPGLLLMKKSPQNKFYIALTGCGYGLIFVSLFITYIVFGFINPYILYALIFIWVGSIYLSKVNNTIFRTIAQIGIFMSVTLSIFDSNETLSFLIISYIITTQILLLAYEQIFYKKIYVTELIGGIACLLTFIPIFYQIDEVLVLVAMCIITIYCIYHISCTLQCGTLGNMQAGAVQGILPIILYVYLHHINIVSSIIRSSWYLDGILGDEVFVRILFQIITYVAIGAFMVTTLIVEDRRKINLFIPQIISYLMYLYITATTKDIMIWEYLYMAIPLALYYVCYYVLNIKKLKAVIGSHVVLVYLVGSFLFRMCYISPDSAYHDALALEGYAYLLMMLICGGVNYLFKLMHGNIKEARITSYIINVLIMLHAYWYLTTGQMEDLSIIGQNEVMLTIFKIIYVVLISAIFTINSKELLDRHTICWDFYIGFKYLLLIIACLHTFDADAVIVSIILLIMAIICIMTGFMNDYKGLRIFGLLLAMICVFKLIFVDISASSTVGKVISFFISGMLCFVINMIYNAVDKKLHSNIPDQKS</sequence>
<feature type="transmembrane region" description="Helical" evidence="2">
    <location>
        <begin position="407"/>
        <end position="424"/>
    </location>
</feature>
<dbReference type="InterPro" id="IPR019286">
    <property type="entry name" value="DUF2339_TM"/>
</dbReference>
<keyword evidence="4" id="KW-1185">Reference proteome</keyword>
<dbReference type="Pfam" id="PF10101">
    <property type="entry name" value="DUF2339"/>
    <property type="match status" value="1"/>
</dbReference>
<feature type="transmembrane region" description="Helical" evidence="2">
    <location>
        <begin position="255"/>
        <end position="274"/>
    </location>
</feature>
<feature type="transmembrane region" description="Helical" evidence="2">
    <location>
        <begin position="97"/>
        <end position="118"/>
    </location>
</feature>
<keyword evidence="2" id="KW-0812">Transmembrane</keyword>
<feature type="transmembrane region" description="Helical" evidence="2">
    <location>
        <begin position="561"/>
        <end position="580"/>
    </location>
</feature>
<dbReference type="RefSeq" id="WP_192575371.1">
    <property type="nucleotide sequence ID" value="NZ_CM009896.1"/>
</dbReference>
<evidence type="ECO:0000313" key="3">
    <source>
        <dbReference type="EMBL" id="PWT27989.1"/>
    </source>
</evidence>